<organism evidence="1 2">
    <name type="scientific">Heterobasidion irregulare (strain TC 32-1)</name>
    <dbReference type="NCBI Taxonomy" id="747525"/>
    <lineage>
        <taxon>Eukaryota</taxon>
        <taxon>Fungi</taxon>
        <taxon>Dikarya</taxon>
        <taxon>Basidiomycota</taxon>
        <taxon>Agaricomycotina</taxon>
        <taxon>Agaricomycetes</taxon>
        <taxon>Russulales</taxon>
        <taxon>Bondarzewiaceae</taxon>
        <taxon>Heterobasidion</taxon>
        <taxon>Heterobasidion annosum species complex</taxon>
    </lineage>
</organism>
<dbReference type="GeneID" id="20668033"/>
<dbReference type="EMBL" id="KI925454">
    <property type="protein sequence ID" value="ETW86505.1"/>
    <property type="molecule type" value="Genomic_DNA"/>
</dbReference>
<sequence length="62" mass="6879">MPIRPSCPKPLMGGTIATVSHTVVGIGKNIVREHILNIHLTNMTATNYPQYLFKLLSPPWLP</sequence>
<dbReference type="HOGENOM" id="CLU_2904438_0_0_1"/>
<evidence type="ECO:0000313" key="1">
    <source>
        <dbReference type="EMBL" id="ETW86505.1"/>
    </source>
</evidence>
<dbReference type="Proteomes" id="UP000030671">
    <property type="component" value="Unassembled WGS sequence"/>
</dbReference>
<evidence type="ECO:0000313" key="2">
    <source>
        <dbReference type="Proteomes" id="UP000030671"/>
    </source>
</evidence>
<name>W4KM99_HETIT</name>
<gene>
    <name evidence="1" type="ORF">HETIRDRAFT_166016</name>
</gene>
<dbReference type="KEGG" id="hir:HETIRDRAFT_166016"/>
<accession>W4KM99</accession>
<dbReference type="InParanoid" id="W4KM99"/>
<proteinExistence type="predicted"/>
<reference evidence="1 2" key="1">
    <citation type="journal article" date="2012" name="New Phytol.">
        <title>Insight into trade-off between wood decay and parasitism from the genome of a fungal forest pathogen.</title>
        <authorList>
            <person name="Olson A."/>
            <person name="Aerts A."/>
            <person name="Asiegbu F."/>
            <person name="Belbahri L."/>
            <person name="Bouzid O."/>
            <person name="Broberg A."/>
            <person name="Canback B."/>
            <person name="Coutinho P.M."/>
            <person name="Cullen D."/>
            <person name="Dalman K."/>
            <person name="Deflorio G."/>
            <person name="van Diepen L.T."/>
            <person name="Dunand C."/>
            <person name="Duplessis S."/>
            <person name="Durling M."/>
            <person name="Gonthier P."/>
            <person name="Grimwood J."/>
            <person name="Fossdal C.G."/>
            <person name="Hansson D."/>
            <person name="Henrissat B."/>
            <person name="Hietala A."/>
            <person name="Himmelstrand K."/>
            <person name="Hoffmeister D."/>
            <person name="Hogberg N."/>
            <person name="James T.Y."/>
            <person name="Karlsson M."/>
            <person name="Kohler A."/>
            <person name="Kues U."/>
            <person name="Lee Y.H."/>
            <person name="Lin Y.C."/>
            <person name="Lind M."/>
            <person name="Lindquist E."/>
            <person name="Lombard V."/>
            <person name="Lucas S."/>
            <person name="Lunden K."/>
            <person name="Morin E."/>
            <person name="Murat C."/>
            <person name="Park J."/>
            <person name="Raffaello T."/>
            <person name="Rouze P."/>
            <person name="Salamov A."/>
            <person name="Schmutz J."/>
            <person name="Solheim H."/>
            <person name="Stahlberg J."/>
            <person name="Velez H."/>
            <person name="de Vries R.P."/>
            <person name="Wiebenga A."/>
            <person name="Woodward S."/>
            <person name="Yakovlev I."/>
            <person name="Garbelotto M."/>
            <person name="Martin F."/>
            <person name="Grigoriev I.V."/>
            <person name="Stenlid J."/>
        </authorList>
    </citation>
    <scope>NUCLEOTIDE SEQUENCE [LARGE SCALE GENOMIC DNA]</scope>
    <source>
        <strain evidence="1 2">TC 32-1</strain>
    </source>
</reference>
<keyword evidence="2" id="KW-1185">Reference proteome</keyword>
<protein>
    <submittedName>
        <fullName evidence="1">Uncharacterized protein</fullName>
    </submittedName>
</protein>
<dbReference type="AlphaFoldDB" id="W4KM99"/>
<dbReference type="RefSeq" id="XP_009540521.1">
    <property type="nucleotide sequence ID" value="XM_009542226.1"/>
</dbReference>